<dbReference type="OrthoDB" id="10280889at2759"/>
<feature type="compositionally biased region" description="Basic and acidic residues" evidence="1">
    <location>
        <begin position="390"/>
        <end position="403"/>
    </location>
</feature>
<evidence type="ECO:0000256" key="1">
    <source>
        <dbReference type="SAM" id="MobiDB-lite"/>
    </source>
</evidence>
<proteinExistence type="predicted"/>
<dbReference type="EMBL" id="KE145362">
    <property type="protein sequence ID" value="EPE31391.1"/>
    <property type="molecule type" value="Genomic_DNA"/>
</dbReference>
<feature type="region of interest" description="Disordered" evidence="1">
    <location>
        <begin position="160"/>
        <end position="184"/>
    </location>
</feature>
<evidence type="ECO:0000313" key="2">
    <source>
        <dbReference type="EMBL" id="EPE31391.1"/>
    </source>
</evidence>
<keyword evidence="3" id="KW-1185">Reference proteome</keyword>
<dbReference type="AlphaFoldDB" id="S3DH95"/>
<dbReference type="GeneID" id="19471734"/>
<dbReference type="RefSeq" id="XP_008081666.1">
    <property type="nucleotide sequence ID" value="XM_008083475.1"/>
</dbReference>
<protein>
    <submittedName>
        <fullName evidence="2">Uncharacterized protein</fullName>
    </submittedName>
</protein>
<dbReference type="HOGENOM" id="CLU_642587_0_0_1"/>
<accession>S3DH95</accession>
<sequence>MSLINVPAAIHGESPLANDIHNDYLENPILFAENPEHWTRSLESYELQMMETPLDPFASPNFEVYDLVLDEAVRSENLRMRALDQLVIEHQHDDMMLAIYKSLKHLERQKQIAHEEARRGLRRLNEDQKIQKQYAREEADKLNKVREKDDPDFERRAALQNRHESWKRPSPIEQEEVAKPKDDQMADGRRLADFYPLDQLKRRVLRPMLEERVKATSDEKEIRQKMRTSSSPIVSIPEHVSRYLERQTARANYEAFMERDECERIKREIRRSVERKFLEMEAKEETYAVGKEKIYPTTQEYIEALEIAKSEFASLQERSLEDISNEIPLYRARIEEQDPRSGILSQITEASHESSHESNQGPTHELSVLPAFNKLSLDNPTYEGGNNHDGFPEQHHDEDHGVDAHSGACPLEHDNSQRPEFLGPLDM</sequence>
<dbReference type="Proteomes" id="UP000016922">
    <property type="component" value="Unassembled WGS sequence"/>
</dbReference>
<dbReference type="KEGG" id="glz:GLAREA_12694"/>
<evidence type="ECO:0000313" key="3">
    <source>
        <dbReference type="Proteomes" id="UP000016922"/>
    </source>
</evidence>
<organism evidence="2 3">
    <name type="scientific">Glarea lozoyensis (strain ATCC 20868 / MF5171)</name>
    <dbReference type="NCBI Taxonomy" id="1116229"/>
    <lineage>
        <taxon>Eukaryota</taxon>
        <taxon>Fungi</taxon>
        <taxon>Dikarya</taxon>
        <taxon>Ascomycota</taxon>
        <taxon>Pezizomycotina</taxon>
        <taxon>Leotiomycetes</taxon>
        <taxon>Helotiales</taxon>
        <taxon>Helotiaceae</taxon>
        <taxon>Glarea</taxon>
    </lineage>
</organism>
<feature type="region of interest" description="Disordered" evidence="1">
    <location>
        <begin position="375"/>
        <end position="427"/>
    </location>
</feature>
<reference evidence="2 3" key="1">
    <citation type="journal article" date="2013" name="BMC Genomics">
        <title>Genomics-driven discovery of the pneumocandin biosynthetic gene cluster in the fungus Glarea lozoyensis.</title>
        <authorList>
            <person name="Chen L."/>
            <person name="Yue Q."/>
            <person name="Zhang X."/>
            <person name="Xiang M."/>
            <person name="Wang C."/>
            <person name="Li S."/>
            <person name="Che Y."/>
            <person name="Ortiz-Lopez F.J."/>
            <person name="Bills G.F."/>
            <person name="Liu X."/>
            <person name="An Z."/>
        </authorList>
    </citation>
    <scope>NUCLEOTIDE SEQUENCE [LARGE SCALE GENOMIC DNA]</scope>
    <source>
        <strain evidence="3">ATCC 20868 / MF5171</strain>
    </source>
</reference>
<name>S3DH95_GLAL2</name>
<gene>
    <name evidence="2" type="ORF">GLAREA_12694</name>
</gene>